<dbReference type="HOGENOM" id="CLU_070652_0_0_1"/>
<reference evidence="2" key="2">
    <citation type="submission" date="2015-01" db="EMBL/GenBank/DDBJ databases">
        <title>Evolutionary Origins and Diversification of the Mycorrhizal Mutualists.</title>
        <authorList>
            <consortium name="DOE Joint Genome Institute"/>
            <consortium name="Mycorrhizal Genomics Consortium"/>
            <person name="Kohler A."/>
            <person name="Kuo A."/>
            <person name="Nagy L.G."/>
            <person name="Floudas D."/>
            <person name="Copeland A."/>
            <person name="Barry K.W."/>
            <person name="Cichocki N."/>
            <person name="Veneault-Fourrey C."/>
            <person name="LaButti K."/>
            <person name="Lindquist E.A."/>
            <person name="Lipzen A."/>
            <person name="Lundell T."/>
            <person name="Morin E."/>
            <person name="Murat C."/>
            <person name="Riley R."/>
            <person name="Ohm R."/>
            <person name="Sun H."/>
            <person name="Tunlid A."/>
            <person name="Henrissat B."/>
            <person name="Grigoriev I.V."/>
            <person name="Hibbett D.S."/>
            <person name="Martin F."/>
        </authorList>
    </citation>
    <scope>NUCLEOTIDE SEQUENCE [LARGE SCALE GENOMIC DNA]</scope>
    <source>
        <strain evidence="2">Marx 270</strain>
    </source>
</reference>
<reference evidence="1 2" key="1">
    <citation type="submission" date="2014-04" db="EMBL/GenBank/DDBJ databases">
        <authorList>
            <consortium name="DOE Joint Genome Institute"/>
            <person name="Kuo A."/>
            <person name="Kohler A."/>
            <person name="Costa M.D."/>
            <person name="Nagy L.G."/>
            <person name="Floudas D."/>
            <person name="Copeland A."/>
            <person name="Barry K.W."/>
            <person name="Cichocki N."/>
            <person name="Veneault-Fourrey C."/>
            <person name="LaButti K."/>
            <person name="Lindquist E.A."/>
            <person name="Lipzen A."/>
            <person name="Lundell T."/>
            <person name="Morin E."/>
            <person name="Murat C."/>
            <person name="Sun H."/>
            <person name="Tunlid A."/>
            <person name="Henrissat B."/>
            <person name="Grigoriev I.V."/>
            <person name="Hibbett D.S."/>
            <person name="Martin F."/>
            <person name="Nordberg H.P."/>
            <person name="Cantor M.N."/>
            <person name="Hua S.X."/>
        </authorList>
    </citation>
    <scope>NUCLEOTIDE SEQUENCE [LARGE SCALE GENOMIC DNA]</scope>
    <source>
        <strain evidence="1 2">Marx 270</strain>
    </source>
</reference>
<name>A0A0C3NNF0_PISTI</name>
<dbReference type="Gene3D" id="3.40.50.1000">
    <property type="entry name" value="HAD superfamily/HAD-like"/>
    <property type="match status" value="1"/>
</dbReference>
<protein>
    <submittedName>
        <fullName evidence="1">Uncharacterized protein</fullName>
    </submittedName>
</protein>
<dbReference type="AlphaFoldDB" id="A0A0C3NNF0"/>
<proteinExistence type="predicted"/>
<sequence>MMYYARRIPPFPSVRHNDNYGTPDEINPSNFYYYYYWKNPFWGSPSVTHGKVREFYQTGWIEHVPLVSGAKEGVEVLRRMGYRLIIVTARNKEVEHASWKWVNRHFGDLFECIICTGQFANAQRAVSNGTYKHFVANDGHAVATRLSKAQVCMDIGAKLLIDDSVENAMACMQHTAESGGGVAPPPVLLFGSYEWNKRLSRHSEEQDDMVYAKRIEVEGDNRFLERDVIHCEEELRKVNSPKVRVKRVQDWNEVIAHVEAERAAGRL</sequence>
<dbReference type="InParanoid" id="A0A0C3NNF0"/>
<dbReference type="PANTHER" id="PTHR35134">
    <property type="entry name" value="NUCLEOTIDASE YQFW-RELATED"/>
    <property type="match status" value="1"/>
</dbReference>
<evidence type="ECO:0000313" key="1">
    <source>
        <dbReference type="EMBL" id="KIO02385.1"/>
    </source>
</evidence>
<dbReference type="InterPro" id="IPR023214">
    <property type="entry name" value="HAD_sf"/>
</dbReference>
<dbReference type="InterPro" id="IPR036412">
    <property type="entry name" value="HAD-like_sf"/>
</dbReference>
<keyword evidence="2" id="KW-1185">Reference proteome</keyword>
<dbReference type="EMBL" id="KN831982">
    <property type="protein sequence ID" value="KIO02385.1"/>
    <property type="molecule type" value="Genomic_DNA"/>
</dbReference>
<organism evidence="1 2">
    <name type="scientific">Pisolithus tinctorius Marx 270</name>
    <dbReference type="NCBI Taxonomy" id="870435"/>
    <lineage>
        <taxon>Eukaryota</taxon>
        <taxon>Fungi</taxon>
        <taxon>Dikarya</taxon>
        <taxon>Basidiomycota</taxon>
        <taxon>Agaricomycotina</taxon>
        <taxon>Agaricomycetes</taxon>
        <taxon>Agaricomycetidae</taxon>
        <taxon>Boletales</taxon>
        <taxon>Sclerodermatineae</taxon>
        <taxon>Pisolithaceae</taxon>
        <taxon>Pisolithus</taxon>
    </lineage>
</organism>
<gene>
    <name evidence="1" type="ORF">M404DRAFT_667181</name>
</gene>
<evidence type="ECO:0000313" key="2">
    <source>
        <dbReference type="Proteomes" id="UP000054217"/>
    </source>
</evidence>
<dbReference type="STRING" id="870435.A0A0C3NNF0"/>
<accession>A0A0C3NNF0</accession>
<dbReference type="SUPFAM" id="SSF56784">
    <property type="entry name" value="HAD-like"/>
    <property type="match status" value="1"/>
</dbReference>
<dbReference type="OrthoDB" id="10248475at2759"/>
<dbReference type="PANTHER" id="PTHR35134:SF2">
    <property type="entry name" value="NUCLEOTIDASE YQFW-RELATED"/>
    <property type="match status" value="1"/>
</dbReference>
<dbReference type="InterPro" id="IPR052419">
    <property type="entry name" value="5_3-deoxyribonucleotidase-like"/>
</dbReference>
<dbReference type="Proteomes" id="UP000054217">
    <property type="component" value="Unassembled WGS sequence"/>
</dbReference>